<protein>
    <recommendedName>
        <fullName evidence="2">peptidylprolyl isomerase</fullName>
        <ecNumber evidence="2">5.2.1.8</ecNumber>
    </recommendedName>
</protein>
<evidence type="ECO:0000313" key="9">
    <source>
        <dbReference type="Proteomes" id="UP001366166"/>
    </source>
</evidence>
<dbReference type="Pfam" id="PF13624">
    <property type="entry name" value="SurA_N_3"/>
    <property type="match status" value="1"/>
</dbReference>
<dbReference type="GO" id="GO:0003755">
    <property type="term" value="F:peptidyl-prolyl cis-trans isomerase activity"/>
    <property type="evidence" value="ECO:0007669"/>
    <property type="project" value="UniProtKB-KW"/>
</dbReference>
<proteinExistence type="predicted"/>
<keyword evidence="9" id="KW-1185">Reference proteome</keyword>
<dbReference type="Proteomes" id="UP001366166">
    <property type="component" value="Chromosome"/>
</dbReference>
<dbReference type="KEGG" id="dmp:FAK_24960"/>
<dbReference type="InterPro" id="IPR050245">
    <property type="entry name" value="PrsA_foldase"/>
</dbReference>
<dbReference type="InterPro" id="IPR000297">
    <property type="entry name" value="PPIase_PpiC"/>
</dbReference>
<keyword evidence="5 6" id="KW-0413">Isomerase</keyword>
<organism evidence="8 9">
    <name type="scientific">Desulfoferula mesophila</name>
    <dbReference type="NCBI Taxonomy" id="3058419"/>
    <lineage>
        <taxon>Bacteria</taxon>
        <taxon>Pseudomonadati</taxon>
        <taxon>Thermodesulfobacteriota</taxon>
        <taxon>Desulfarculia</taxon>
        <taxon>Desulfarculales</taxon>
        <taxon>Desulfarculaceae</taxon>
        <taxon>Desulfoferula</taxon>
    </lineage>
</organism>
<name>A0AAU9EUZ8_9BACT</name>
<dbReference type="Gene3D" id="3.10.50.40">
    <property type="match status" value="1"/>
</dbReference>
<evidence type="ECO:0000256" key="2">
    <source>
        <dbReference type="ARBA" id="ARBA00013194"/>
    </source>
</evidence>
<dbReference type="PROSITE" id="PS50198">
    <property type="entry name" value="PPIC_PPIASE_2"/>
    <property type="match status" value="1"/>
</dbReference>
<dbReference type="SUPFAM" id="SSF54534">
    <property type="entry name" value="FKBP-like"/>
    <property type="match status" value="1"/>
</dbReference>
<accession>A0AAU9EUZ8</accession>
<evidence type="ECO:0000313" key="8">
    <source>
        <dbReference type="EMBL" id="BEQ15430.1"/>
    </source>
</evidence>
<dbReference type="Gene3D" id="1.10.4030.10">
    <property type="entry name" value="Porin chaperone SurA, peptide-binding domain"/>
    <property type="match status" value="1"/>
</dbReference>
<dbReference type="PANTHER" id="PTHR47245:SF1">
    <property type="entry name" value="FOLDASE PROTEIN PRSA"/>
    <property type="match status" value="1"/>
</dbReference>
<dbReference type="InterPro" id="IPR046357">
    <property type="entry name" value="PPIase_dom_sf"/>
</dbReference>
<dbReference type="InterPro" id="IPR027304">
    <property type="entry name" value="Trigger_fact/SurA_dom_sf"/>
</dbReference>
<gene>
    <name evidence="8" type="ORF">FAK_24960</name>
</gene>
<evidence type="ECO:0000256" key="4">
    <source>
        <dbReference type="ARBA" id="ARBA00023110"/>
    </source>
</evidence>
<reference evidence="9" key="1">
    <citation type="journal article" date="2023" name="Arch. Microbiol.">
        <title>Desulfoferula mesophilus gen. nov. sp. nov., a mesophilic sulfate-reducing bacterium isolated from a brackish lake sediment.</title>
        <authorList>
            <person name="Watanabe T."/>
            <person name="Yabe T."/>
            <person name="Tsuji J.M."/>
            <person name="Fukui M."/>
        </authorList>
    </citation>
    <scope>NUCLEOTIDE SEQUENCE [LARGE SCALE GENOMIC DNA]</scope>
    <source>
        <strain evidence="9">12FAK</strain>
    </source>
</reference>
<keyword evidence="3" id="KW-0732">Signal</keyword>
<comment type="catalytic activity">
    <reaction evidence="1">
        <text>[protein]-peptidylproline (omega=180) = [protein]-peptidylproline (omega=0)</text>
        <dbReference type="Rhea" id="RHEA:16237"/>
        <dbReference type="Rhea" id="RHEA-COMP:10747"/>
        <dbReference type="Rhea" id="RHEA-COMP:10748"/>
        <dbReference type="ChEBI" id="CHEBI:83833"/>
        <dbReference type="ChEBI" id="CHEBI:83834"/>
        <dbReference type="EC" id="5.2.1.8"/>
    </reaction>
</comment>
<dbReference type="PANTHER" id="PTHR47245">
    <property type="entry name" value="PEPTIDYLPROLYL ISOMERASE"/>
    <property type="match status" value="1"/>
</dbReference>
<dbReference type="Pfam" id="PF13145">
    <property type="entry name" value="Rotamase_2"/>
    <property type="match status" value="1"/>
</dbReference>
<evidence type="ECO:0000259" key="7">
    <source>
        <dbReference type="PROSITE" id="PS50198"/>
    </source>
</evidence>
<dbReference type="AlphaFoldDB" id="A0AAU9EUZ8"/>
<keyword evidence="4 6" id="KW-0697">Rotamase</keyword>
<evidence type="ECO:0000256" key="5">
    <source>
        <dbReference type="ARBA" id="ARBA00023235"/>
    </source>
</evidence>
<evidence type="ECO:0000256" key="3">
    <source>
        <dbReference type="ARBA" id="ARBA00022729"/>
    </source>
</evidence>
<evidence type="ECO:0000256" key="6">
    <source>
        <dbReference type="PROSITE-ProRule" id="PRU00278"/>
    </source>
</evidence>
<sequence length="284" mass="31244">MAKVNGKPVTLAAFQCRAAFMGLGGDPALLEPELRRAVLDGLVTRMLLLAEAARQGIVLQPEELAKRQEQLFSKLAPDVFKHNLAVHGISQEQWQRELADQLLMEKALRLILRPQIRVTPKMITDYYQGHREEFYRPEQILAQHALLPNKGMAQKLVDQVQEGKDMSQAAEQMGAPLAGGGQPTWLSRGHMPPGLEAKVFALKAGQLAGPLPSPYGFHVLRVTAKRPASSLSLAQAAPEIQKKLVAQKQEALAVSLLEELKAKSVIIYDQQFLDKGQVASARSK</sequence>
<dbReference type="EMBL" id="AP028679">
    <property type="protein sequence ID" value="BEQ15430.1"/>
    <property type="molecule type" value="Genomic_DNA"/>
</dbReference>
<evidence type="ECO:0000256" key="1">
    <source>
        <dbReference type="ARBA" id="ARBA00000971"/>
    </source>
</evidence>
<dbReference type="SUPFAM" id="SSF109998">
    <property type="entry name" value="Triger factor/SurA peptide-binding domain-like"/>
    <property type="match status" value="1"/>
</dbReference>
<dbReference type="EC" id="5.2.1.8" evidence="2"/>
<feature type="domain" description="PpiC" evidence="7">
    <location>
        <begin position="137"/>
        <end position="224"/>
    </location>
</feature>